<dbReference type="CDD" id="cd00035">
    <property type="entry name" value="ChtBD1"/>
    <property type="match status" value="1"/>
</dbReference>
<dbReference type="PROSITE" id="PS51910">
    <property type="entry name" value="GH18_2"/>
    <property type="match status" value="1"/>
</dbReference>
<comment type="similarity">
    <text evidence="13">Belongs to the secreted LysM effector family.</text>
</comment>
<evidence type="ECO:0000256" key="9">
    <source>
        <dbReference type="ARBA" id="ARBA00023026"/>
    </source>
</evidence>
<dbReference type="InterPro" id="IPR011583">
    <property type="entry name" value="Chitinase_II/V-like_cat"/>
</dbReference>
<dbReference type="EMBL" id="KQ030653">
    <property type="protein sequence ID" value="KJZ70050.1"/>
    <property type="molecule type" value="Genomic_DNA"/>
</dbReference>
<dbReference type="Gene3D" id="3.30.60.10">
    <property type="entry name" value="Endochitinase-like"/>
    <property type="match status" value="1"/>
</dbReference>
<protein>
    <recommendedName>
        <fullName evidence="4">chitinase</fullName>
        <ecNumber evidence="4">3.2.1.14</ecNumber>
    </recommendedName>
</protein>
<dbReference type="EC" id="3.2.1.14" evidence="4"/>
<reference evidence="19 20" key="1">
    <citation type="journal article" date="2014" name="Genome Biol. Evol.">
        <title>Comparative genomics and transcriptomics analyses reveal divergent lifestyle features of nematode endoparasitic fungus Hirsutella minnesotensis.</title>
        <authorList>
            <person name="Lai Y."/>
            <person name="Liu K."/>
            <person name="Zhang X."/>
            <person name="Zhang X."/>
            <person name="Li K."/>
            <person name="Wang N."/>
            <person name="Shu C."/>
            <person name="Wu Y."/>
            <person name="Wang C."/>
            <person name="Bushley K.E."/>
            <person name="Xiang M."/>
            <person name="Liu X."/>
        </authorList>
    </citation>
    <scope>NUCLEOTIDE SEQUENCE [LARGE SCALE GENOMIC DNA]</scope>
    <source>
        <strain evidence="19 20">3608</strain>
    </source>
</reference>
<evidence type="ECO:0000256" key="15">
    <source>
        <dbReference type="SAM" id="MobiDB-lite"/>
    </source>
</evidence>
<evidence type="ECO:0000256" key="2">
    <source>
        <dbReference type="ARBA" id="ARBA00004613"/>
    </source>
</evidence>
<feature type="domain" description="LysM" evidence="17">
    <location>
        <begin position="332"/>
        <end position="377"/>
    </location>
</feature>
<keyword evidence="20" id="KW-1185">Reference proteome</keyword>
<gene>
    <name evidence="19" type="ORF">HIM_10554</name>
</gene>
<dbReference type="SMART" id="SM00636">
    <property type="entry name" value="Glyco_18"/>
    <property type="match status" value="1"/>
</dbReference>
<evidence type="ECO:0000256" key="10">
    <source>
        <dbReference type="ARBA" id="ARBA00023277"/>
    </source>
</evidence>
<evidence type="ECO:0000256" key="13">
    <source>
        <dbReference type="ARBA" id="ARBA00044955"/>
    </source>
</evidence>
<evidence type="ECO:0000259" key="17">
    <source>
        <dbReference type="PROSITE" id="PS51782"/>
    </source>
</evidence>
<evidence type="ECO:0000256" key="6">
    <source>
        <dbReference type="ARBA" id="ARBA00022669"/>
    </source>
</evidence>
<dbReference type="PROSITE" id="PS01095">
    <property type="entry name" value="GH18_1"/>
    <property type="match status" value="1"/>
</dbReference>
<keyword evidence="16" id="KW-0732">Signal</keyword>
<dbReference type="InterPro" id="IPR001002">
    <property type="entry name" value="Chitin-bd_1"/>
</dbReference>
<evidence type="ECO:0000256" key="11">
    <source>
        <dbReference type="ARBA" id="ARBA00023295"/>
    </source>
</evidence>
<dbReference type="PANTHER" id="PTHR47700">
    <property type="entry name" value="V CHITINASE, PUTATIVE (AFU_ORTHOLOGUE AFUA_6G13720)-RELATED"/>
    <property type="match status" value="1"/>
</dbReference>
<keyword evidence="6" id="KW-0147">Chitin-binding</keyword>
<proteinExistence type="inferred from homology"/>
<dbReference type="GO" id="GO:0005576">
    <property type="term" value="C:extracellular region"/>
    <property type="evidence" value="ECO:0007669"/>
    <property type="project" value="UniProtKB-SubCell"/>
</dbReference>
<comment type="similarity">
    <text evidence="3">Belongs to the glycosyl hydrolase 18 family. Chitinase class V subfamily.</text>
</comment>
<dbReference type="InterPro" id="IPR001223">
    <property type="entry name" value="Glyco_hydro18_cat"/>
</dbReference>
<dbReference type="GO" id="GO:0008061">
    <property type="term" value="F:chitin binding"/>
    <property type="evidence" value="ECO:0007669"/>
    <property type="project" value="UniProtKB-KW"/>
</dbReference>
<dbReference type="InterPro" id="IPR018392">
    <property type="entry name" value="LysM"/>
</dbReference>
<dbReference type="InterPro" id="IPR001579">
    <property type="entry name" value="Glyco_hydro_18_chit_AS"/>
</dbReference>
<evidence type="ECO:0000256" key="5">
    <source>
        <dbReference type="ARBA" id="ARBA00022525"/>
    </source>
</evidence>
<dbReference type="SUPFAM" id="SSF54556">
    <property type="entry name" value="Chitinase insertion domain"/>
    <property type="match status" value="1"/>
</dbReference>
<dbReference type="Gene3D" id="3.10.350.10">
    <property type="entry name" value="LysM domain"/>
    <property type="match status" value="2"/>
</dbReference>
<name>A0A0F7ZJX9_9HYPO</name>
<keyword evidence="9" id="KW-0843">Virulence</keyword>
<evidence type="ECO:0000256" key="12">
    <source>
        <dbReference type="ARBA" id="ARBA00023326"/>
    </source>
</evidence>
<evidence type="ECO:0000256" key="14">
    <source>
        <dbReference type="RuleBase" id="RU000489"/>
    </source>
</evidence>
<dbReference type="Gene3D" id="3.10.50.10">
    <property type="match status" value="1"/>
</dbReference>
<dbReference type="Pfam" id="PF01476">
    <property type="entry name" value="LysM"/>
    <property type="match status" value="2"/>
</dbReference>
<evidence type="ECO:0000256" key="7">
    <source>
        <dbReference type="ARBA" id="ARBA00022801"/>
    </source>
</evidence>
<evidence type="ECO:0000256" key="1">
    <source>
        <dbReference type="ARBA" id="ARBA00000822"/>
    </source>
</evidence>
<organism evidence="19 20">
    <name type="scientific">Hirsutella minnesotensis 3608</name>
    <dbReference type="NCBI Taxonomy" id="1043627"/>
    <lineage>
        <taxon>Eukaryota</taxon>
        <taxon>Fungi</taxon>
        <taxon>Dikarya</taxon>
        <taxon>Ascomycota</taxon>
        <taxon>Pezizomycotina</taxon>
        <taxon>Sordariomycetes</taxon>
        <taxon>Hypocreomycetidae</taxon>
        <taxon>Hypocreales</taxon>
        <taxon>Ophiocordycipitaceae</taxon>
        <taxon>Hirsutella</taxon>
    </lineage>
</organism>
<dbReference type="SMART" id="SM00257">
    <property type="entry name" value="LysM"/>
    <property type="match status" value="2"/>
</dbReference>
<evidence type="ECO:0000259" key="18">
    <source>
        <dbReference type="PROSITE" id="PS51910"/>
    </source>
</evidence>
<dbReference type="Pfam" id="PF00704">
    <property type="entry name" value="Glyco_hydro_18"/>
    <property type="match status" value="1"/>
</dbReference>
<feature type="chain" id="PRO_5002525981" description="chitinase" evidence="16">
    <location>
        <begin position="18"/>
        <end position="1529"/>
    </location>
</feature>
<dbReference type="InterPro" id="IPR053214">
    <property type="entry name" value="LysM12-like"/>
</dbReference>
<dbReference type="InterPro" id="IPR017853">
    <property type="entry name" value="GH"/>
</dbReference>
<feature type="domain" description="LysM" evidence="17">
    <location>
        <begin position="397"/>
        <end position="446"/>
    </location>
</feature>
<dbReference type="PANTHER" id="PTHR47700:SF2">
    <property type="entry name" value="CHITINASE"/>
    <property type="match status" value="1"/>
</dbReference>
<dbReference type="Proteomes" id="UP000054481">
    <property type="component" value="Unassembled WGS sequence"/>
</dbReference>
<dbReference type="Gene3D" id="3.20.20.80">
    <property type="entry name" value="Glycosidases"/>
    <property type="match status" value="1"/>
</dbReference>
<feature type="region of interest" description="Disordered" evidence="15">
    <location>
        <begin position="1199"/>
        <end position="1248"/>
    </location>
</feature>
<comment type="subcellular location">
    <subcellularLocation>
        <location evidence="2">Secreted</location>
    </subcellularLocation>
</comment>
<keyword evidence="11 14" id="KW-0326">Glycosidase</keyword>
<evidence type="ECO:0000313" key="19">
    <source>
        <dbReference type="EMBL" id="KJZ70050.1"/>
    </source>
</evidence>
<dbReference type="InterPro" id="IPR029070">
    <property type="entry name" value="Chitinase_insertion_sf"/>
</dbReference>
<keyword evidence="8" id="KW-0146">Chitin degradation</keyword>
<dbReference type="GO" id="GO:0008843">
    <property type="term" value="F:endochitinase activity"/>
    <property type="evidence" value="ECO:0007669"/>
    <property type="project" value="UniProtKB-EC"/>
</dbReference>
<feature type="domain" description="GH18" evidence="18">
    <location>
        <begin position="543"/>
        <end position="905"/>
    </location>
</feature>
<feature type="region of interest" description="Disordered" evidence="15">
    <location>
        <begin position="456"/>
        <end position="477"/>
    </location>
</feature>
<evidence type="ECO:0000256" key="16">
    <source>
        <dbReference type="SAM" id="SignalP"/>
    </source>
</evidence>
<evidence type="ECO:0000313" key="20">
    <source>
        <dbReference type="Proteomes" id="UP000054481"/>
    </source>
</evidence>
<dbReference type="OrthoDB" id="73875at2759"/>
<keyword evidence="12" id="KW-0624">Polysaccharide degradation</keyword>
<dbReference type="SMART" id="SM00270">
    <property type="entry name" value="ChtBD1"/>
    <property type="match status" value="1"/>
</dbReference>
<keyword evidence="10" id="KW-0119">Carbohydrate metabolism</keyword>
<dbReference type="SUPFAM" id="SSF51445">
    <property type="entry name" value="(Trans)glycosidases"/>
    <property type="match status" value="1"/>
</dbReference>
<dbReference type="SUPFAM" id="SSF54106">
    <property type="entry name" value="LysM domain"/>
    <property type="match status" value="1"/>
</dbReference>
<keyword evidence="7 14" id="KW-0378">Hydrolase</keyword>
<dbReference type="Pfam" id="PF00187">
    <property type="entry name" value="Chitin_bind_1"/>
    <property type="match status" value="1"/>
</dbReference>
<dbReference type="InterPro" id="IPR036861">
    <property type="entry name" value="Endochitinase-like_sf"/>
</dbReference>
<dbReference type="InterPro" id="IPR036779">
    <property type="entry name" value="LysM_dom_sf"/>
</dbReference>
<dbReference type="SUPFAM" id="SSF57016">
    <property type="entry name" value="Plant lectins/antimicrobial peptides"/>
    <property type="match status" value="1"/>
</dbReference>
<dbReference type="CDD" id="cd00118">
    <property type="entry name" value="LysM"/>
    <property type="match status" value="2"/>
</dbReference>
<dbReference type="PROSITE" id="PS51782">
    <property type="entry name" value="LYSM"/>
    <property type="match status" value="2"/>
</dbReference>
<accession>A0A0F7ZJX9</accession>
<sequence length="1529" mass="167788">MKLTPVSFLAVISIVRAAINLDGRHVVGPLTEDDPCPISDLTTYQTDQHDCPLACEDYSNTHSWIPYFSVDRLQRCNEPMLLQFSVNQPLDDPASTVMIRSCSLAPTSTLASGADDNEPMENPKKASNLFGGGSLRLAPACARTGRNVWGKLEVASSNDGTADADEVVSLLRGMKDFFKDPENCDESFIFARHKQTVAGIYLGSELGKNTVESAIEALAAGLETTEFVPNHTVAHLCNEERQPDRIFGISINTAGDMASVQKTTRGWSKGNCVSNEHVRPAGYLDDVEIFEIGGTNSTMKTNHTSSLVSRWAAGSISRFLSSKSLAKRALCRTIEVVKDDTCAALATRCGISGADFTKYNPSSDFCSTLQPGDQACCSAGDPWKPERPKPNSDGTCATHLIQNGDSCMALAKRHGITVEDIEHWNKGKTWAWTECADMLVGYYMCLSPGLPPMPPPQKGTECGPLVPGTKPPKDKSTSLADLNPCPLKACCSNWGFCGVFPAHCDVHAPKGGGPGTKEKGFQTTCVSNCDKKTKKNSGPPELFQRIGYYESFGLDRECLWLKAKNANTDGSYTHIHWAFGSIDPDTWKPMVNDSHGQWDDFKKLSNVKRILSFGGWAYSTEPSTYHIIRSAIIDNREKFASNLAQFVQDEGIDGIDIDWEYPGAPDIFVNGQPIGKKSDGVSYLKFLSLLKEKLGSDKSVSIAAPASYWYLKAFPIDRIAAAIDYIVYMTYDLHGQWDYGNVNAFDSCPSGRCIRSHVNLTETNNALSMITKAGVPNNKIFVGESSYGRSFHMAKNGCWGPMCDFTGSRMQSDANPGRCTKTGGYLSNAEIGEIIRKGDGVEQFHDGGSNTDVLLYKGDYVSYMTPTTKDTRREDWKDLNFAGTIDWAVDLQSFTSDDFDALPERPRSGEGCVSGEDDTVNSGDLCEFSCGLGFCPESLCTCSETGELDSLPAEVQVNIMAIDEFDVDLNRLCKFACKYGYCPNDICVSVPNKEEDKEGPVLLGEGEDFFNYTDARWQNAHHCLIYRDTRLRQASMVQCEPICTPQLEEAKKEDRTSSYGCVGNFPLDRDIPWTTIPGTSDLSVSGTCNCDNALVNEIADIVIEAMPIIAQIGCYILMSSLKLVLDIGADFLPGPGKAIDAGLDMATTAAQMAAYIYPEEEDPAGAFSWWLSPCGGTDLVPDQIKKAFDILSQASDGVSSFKRPKKIRKGSGRKGDRGNPRKPTKPRPMQPKPAPAKRPRPSKCKVPAAERTKRIGNALNTMRVLNCDQKADKTMTTEYIITSLQYAPTATPLPVTKTCAKAQSQACFHYSSVISNNPQWSTLTCPTEAATTSHRLNAKATSRWTSDHKGQGWLNPLAKGRKWKKCDRDEYPPAYLLGQKNQAFINAGKNAPGGQLMRFLPDTQNQKAGQMWKGACFSSVFQTMSDDDFMELVEGAPRSKKKPVKPKPDHAQTYVSVKVDKRPEFSITEWGQSKAPPKDDGLYDNPCWPKGIAAGDPGFTLLIYDPWNLARGYPKYNYQQPYSKRKNGS</sequence>
<feature type="signal peptide" evidence="16">
    <location>
        <begin position="1"/>
        <end position="17"/>
    </location>
</feature>
<evidence type="ECO:0000256" key="4">
    <source>
        <dbReference type="ARBA" id="ARBA00012729"/>
    </source>
</evidence>
<comment type="catalytic activity">
    <reaction evidence="1">
        <text>Random endo-hydrolysis of N-acetyl-beta-D-glucosaminide (1-&gt;4)-beta-linkages in chitin and chitodextrins.</text>
        <dbReference type="EC" id="3.2.1.14"/>
    </reaction>
</comment>
<feature type="compositionally biased region" description="Basic residues" evidence="15">
    <location>
        <begin position="1202"/>
        <end position="1212"/>
    </location>
</feature>
<dbReference type="GO" id="GO:0006032">
    <property type="term" value="P:chitin catabolic process"/>
    <property type="evidence" value="ECO:0007669"/>
    <property type="project" value="UniProtKB-KW"/>
</dbReference>
<dbReference type="CDD" id="cd02878">
    <property type="entry name" value="GH18_zymocin_alpha"/>
    <property type="match status" value="1"/>
</dbReference>
<dbReference type="GO" id="GO:0000272">
    <property type="term" value="P:polysaccharide catabolic process"/>
    <property type="evidence" value="ECO:0007669"/>
    <property type="project" value="UniProtKB-KW"/>
</dbReference>
<evidence type="ECO:0000256" key="3">
    <source>
        <dbReference type="ARBA" id="ARBA00008682"/>
    </source>
</evidence>
<evidence type="ECO:0000256" key="8">
    <source>
        <dbReference type="ARBA" id="ARBA00023024"/>
    </source>
</evidence>
<keyword evidence="5" id="KW-0964">Secreted</keyword>